<protein>
    <recommendedName>
        <fullName evidence="2">Polysaccharide export protein N-terminal domain-containing protein</fullName>
    </recommendedName>
</protein>
<organism evidence="3">
    <name type="scientific">marine metagenome</name>
    <dbReference type="NCBI Taxonomy" id="408172"/>
    <lineage>
        <taxon>unclassified sequences</taxon>
        <taxon>metagenomes</taxon>
        <taxon>ecological metagenomes</taxon>
    </lineage>
</organism>
<proteinExistence type="predicted"/>
<feature type="non-terminal residue" evidence="3">
    <location>
        <position position="200"/>
    </location>
</feature>
<dbReference type="PANTHER" id="PTHR33619">
    <property type="entry name" value="POLYSACCHARIDE EXPORT PROTEIN GFCE-RELATED"/>
    <property type="match status" value="1"/>
</dbReference>
<evidence type="ECO:0000256" key="1">
    <source>
        <dbReference type="ARBA" id="ARBA00022729"/>
    </source>
</evidence>
<dbReference type="Gene3D" id="3.10.560.10">
    <property type="entry name" value="Outer membrane lipoprotein wza domain like"/>
    <property type="match status" value="1"/>
</dbReference>
<keyword evidence="1" id="KW-0732">Signal</keyword>
<evidence type="ECO:0000259" key="2">
    <source>
        <dbReference type="Pfam" id="PF02563"/>
    </source>
</evidence>
<accession>A0A383A1W4</accession>
<dbReference type="PANTHER" id="PTHR33619:SF3">
    <property type="entry name" value="POLYSACCHARIDE EXPORT PROTEIN GFCE-RELATED"/>
    <property type="match status" value="1"/>
</dbReference>
<evidence type="ECO:0000313" key="3">
    <source>
        <dbReference type="EMBL" id="SVE01559.1"/>
    </source>
</evidence>
<dbReference type="EMBL" id="UINC01188369">
    <property type="protein sequence ID" value="SVE01559.1"/>
    <property type="molecule type" value="Genomic_DNA"/>
</dbReference>
<dbReference type="GO" id="GO:0015159">
    <property type="term" value="F:polysaccharide transmembrane transporter activity"/>
    <property type="evidence" value="ECO:0007669"/>
    <property type="project" value="InterPro"/>
</dbReference>
<dbReference type="InterPro" id="IPR049712">
    <property type="entry name" value="Poly_export"/>
</dbReference>
<dbReference type="Pfam" id="PF02563">
    <property type="entry name" value="Poly_export"/>
    <property type="match status" value="1"/>
</dbReference>
<dbReference type="AlphaFoldDB" id="A0A383A1W4"/>
<feature type="domain" description="Polysaccharide export protein N-terminal" evidence="2">
    <location>
        <begin position="67"/>
        <end position="140"/>
    </location>
</feature>
<gene>
    <name evidence="3" type="ORF">METZ01_LOCUS454413</name>
</gene>
<name>A0A383A1W4_9ZZZZ</name>
<dbReference type="InterPro" id="IPR003715">
    <property type="entry name" value="Poly_export_N"/>
</dbReference>
<sequence length="200" mass="22115">MEFRSIIFRSVTLVYIAAGLLLGQSETGETSELNTRKYDWKKSYTPQNDKKINDIVDYIPLEATIDAETYFLGPGDVIGIQIIYSEAMVYSLRVLPSGEILIPNVGAIKVSGELLITAISDIVQFIKKTAFPNSQVTVTLQNVRRLMIQVSGAVHKPGFTEVTSVSRLLDAIDLAEGVQKYSSPNVISIERKGETLKFNP</sequence>
<reference evidence="3" key="1">
    <citation type="submission" date="2018-05" db="EMBL/GenBank/DDBJ databases">
        <authorList>
            <person name="Lanie J.A."/>
            <person name="Ng W.-L."/>
            <person name="Kazmierczak K.M."/>
            <person name="Andrzejewski T.M."/>
            <person name="Davidsen T.M."/>
            <person name="Wayne K.J."/>
            <person name="Tettelin H."/>
            <person name="Glass J.I."/>
            <person name="Rusch D."/>
            <person name="Podicherti R."/>
            <person name="Tsui H.-C.T."/>
            <person name="Winkler M.E."/>
        </authorList>
    </citation>
    <scope>NUCLEOTIDE SEQUENCE</scope>
</reference>